<comment type="caution">
    <text evidence="1">The sequence shown here is derived from an EMBL/GenBank/DDBJ whole genome shotgun (WGS) entry which is preliminary data.</text>
</comment>
<evidence type="ECO:0000313" key="2">
    <source>
        <dbReference type="Proteomes" id="UP001519460"/>
    </source>
</evidence>
<proteinExistence type="predicted"/>
<sequence length="81" mass="8826">DETNTQNGDNYLIDERSQVDVWGISGQDIRTGSADQWISAAHWSCLSAPDTPEDSQMSFPDLGATTSITSLLLHTLDTATR</sequence>
<dbReference type="Proteomes" id="UP001519460">
    <property type="component" value="Unassembled WGS sequence"/>
</dbReference>
<name>A0ABD0KBS8_9CAEN</name>
<accession>A0ABD0KBS8</accession>
<feature type="non-terminal residue" evidence="1">
    <location>
        <position position="81"/>
    </location>
</feature>
<organism evidence="1 2">
    <name type="scientific">Batillaria attramentaria</name>
    <dbReference type="NCBI Taxonomy" id="370345"/>
    <lineage>
        <taxon>Eukaryota</taxon>
        <taxon>Metazoa</taxon>
        <taxon>Spiralia</taxon>
        <taxon>Lophotrochozoa</taxon>
        <taxon>Mollusca</taxon>
        <taxon>Gastropoda</taxon>
        <taxon>Caenogastropoda</taxon>
        <taxon>Sorbeoconcha</taxon>
        <taxon>Cerithioidea</taxon>
        <taxon>Batillariidae</taxon>
        <taxon>Batillaria</taxon>
    </lineage>
</organism>
<dbReference type="EMBL" id="JACVVK020000208">
    <property type="protein sequence ID" value="KAK7484579.1"/>
    <property type="molecule type" value="Genomic_DNA"/>
</dbReference>
<keyword evidence="2" id="KW-1185">Reference proteome</keyword>
<gene>
    <name evidence="1" type="ORF">BaRGS_00024211</name>
</gene>
<dbReference type="AlphaFoldDB" id="A0ABD0KBS8"/>
<evidence type="ECO:0000313" key="1">
    <source>
        <dbReference type="EMBL" id="KAK7484579.1"/>
    </source>
</evidence>
<feature type="non-terminal residue" evidence="1">
    <location>
        <position position="1"/>
    </location>
</feature>
<protein>
    <submittedName>
        <fullName evidence="1">Uncharacterized protein</fullName>
    </submittedName>
</protein>
<reference evidence="1 2" key="1">
    <citation type="journal article" date="2023" name="Sci. Data">
        <title>Genome assembly of the Korean intertidal mud-creeper Batillaria attramentaria.</title>
        <authorList>
            <person name="Patra A.K."/>
            <person name="Ho P.T."/>
            <person name="Jun S."/>
            <person name="Lee S.J."/>
            <person name="Kim Y."/>
            <person name="Won Y.J."/>
        </authorList>
    </citation>
    <scope>NUCLEOTIDE SEQUENCE [LARGE SCALE GENOMIC DNA]</scope>
    <source>
        <strain evidence="1">Wonlab-2016</strain>
    </source>
</reference>